<dbReference type="AlphaFoldDB" id="A0AAV6V7N2"/>
<dbReference type="PANTHER" id="PTHR11675:SF101">
    <property type="entry name" value="POLYPEPTIDE N-ACETYLGALACTOSAMINYLTRANSFERASE 5"/>
    <property type="match status" value="1"/>
</dbReference>
<keyword evidence="2" id="KW-0812">Transmembrane</keyword>
<keyword evidence="2" id="KW-0472">Membrane</keyword>
<evidence type="ECO:0000256" key="1">
    <source>
        <dbReference type="ARBA" id="ARBA00023157"/>
    </source>
</evidence>
<protein>
    <recommendedName>
        <fullName evidence="3">Glycosyltransferase 2-like domain-containing protein</fullName>
    </recommendedName>
</protein>
<proteinExistence type="predicted"/>
<dbReference type="EMBL" id="JAFNEN010000149">
    <property type="protein sequence ID" value="KAG8191949.1"/>
    <property type="molecule type" value="Genomic_DNA"/>
</dbReference>
<evidence type="ECO:0000256" key="2">
    <source>
        <dbReference type="SAM" id="Phobius"/>
    </source>
</evidence>
<dbReference type="GO" id="GO:0004653">
    <property type="term" value="F:polypeptide N-acetylgalactosaminyltransferase activity"/>
    <property type="evidence" value="ECO:0007669"/>
    <property type="project" value="TreeGrafter"/>
</dbReference>
<dbReference type="InterPro" id="IPR001173">
    <property type="entry name" value="Glyco_trans_2-like"/>
</dbReference>
<dbReference type="Proteomes" id="UP000827092">
    <property type="component" value="Unassembled WGS sequence"/>
</dbReference>
<gene>
    <name evidence="4" type="ORF">JTE90_007744</name>
</gene>
<reference evidence="4 5" key="1">
    <citation type="journal article" date="2022" name="Nat. Ecol. Evol.">
        <title>A masculinizing supergene underlies an exaggerated male reproductive morph in a spider.</title>
        <authorList>
            <person name="Hendrickx F."/>
            <person name="De Corte Z."/>
            <person name="Sonet G."/>
            <person name="Van Belleghem S.M."/>
            <person name="Kostlbacher S."/>
            <person name="Vangestel C."/>
        </authorList>
    </citation>
    <scope>NUCLEOTIDE SEQUENCE [LARGE SCALE GENOMIC DNA]</scope>
    <source>
        <strain evidence="4">W744_W776</strain>
    </source>
</reference>
<feature type="domain" description="Glycosyltransferase 2-like" evidence="3">
    <location>
        <begin position="152"/>
        <end position="279"/>
    </location>
</feature>
<comment type="caution">
    <text evidence="4">The sequence shown here is derived from an EMBL/GenBank/DDBJ whole genome shotgun (WGS) entry which is preliminary data.</text>
</comment>
<sequence>MLKLRPYTCKIVLATSLVWFICGLMLMMYYTDCIGDNSVECQGFRNRNPNSISVKARKFFRVTAAPATTAVDDNFRYWSPVVVNSNPSHWPGEMGRAVVIPPEEEELRKEKFKLNQFNLLASDRIALNRTLPDVRAEGCKGKEYAPKLPSTSIVIVFHNEAWSTLLRTIHSVIRMSPKELIEEILLVDDASEKDYLGLPLEEYISKLPVPVKVLRTGKRSGLIRARLIGAAEARGQVITFLDAHCECTVGWLEPLLDRIGRQIAAFYSLRRGHRSARSSVSTTKRFDAYVEYWETQAEMNLPLVIVPQRGQDEHG</sequence>
<keyword evidence="5" id="KW-1185">Reference proteome</keyword>
<evidence type="ECO:0000259" key="3">
    <source>
        <dbReference type="Pfam" id="PF00535"/>
    </source>
</evidence>
<evidence type="ECO:0000313" key="4">
    <source>
        <dbReference type="EMBL" id="KAG8191949.1"/>
    </source>
</evidence>
<accession>A0AAV6V7N2</accession>
<dbReference type="GO" id="GO:0006493">
    <property type="term" value="P:protein O-linked glycosylation"/>
    <property type="evidence" value="ECO:0007669"/>
    <property type="project" value="TreeGrafter"/>
</dbReference>
<dbReference type="InterPro" id="IPR029044">
    <property type="entry name" value="Nucleotide-diphossugar_trans"/>
</dbReference>
<dbReference type="GO" id="GO:0005794">
    <property type="term" value="C:Golgi apparatus"/>
    <property type="evidence" value="ECO:0007669"/>
    <property type="project" value="TreeGrafter"/>
</dbReference>
<keyword evidence="2" id="KW-1133">Transmembrane helix</keyword>
<dbReference type="Pfam" id="PF00535">
    <property type="entry name" value="Glycos_transf_2"/>
    <property type="match status" value="1"/>
</dbReference>
<name>A0AAV6V7N2_9ARAC</name>
<dbReference type="SUPFAM" id="SSF53448">
    <property type="entry name" value="Nucleotide-diphospho-sugar transferases"/>
    <property type="match status" value="1"/>
</dbReference>
<evidence type="ECO:0000313" key="5">
    <source>
        <dbReference type="Proteomes" id="UP000827092"/>
    </source>
</evidence>
<organism evidence="4 5">
    <name type="scientific">Oedothorax gibbosus</name>
    <dbReference type="NCBI Taxonomy" id="931172"/>
    <lineage>
        <taxon>Eukaryota</taxon>
        <taxon>Metazoa</taxon>
        <taxon>Ecdysozoa</taxon>
        <taxon>Arthropoda</taxon>
        <taxon>Chelicerata</taxon>
        <taxon>Arachnida</taxon>
        <taxon>Araneae</taxon>
        <taxon>Araneomorphae</taxon>
        <taxon>Entelegynae</taxon>
        <taxon>Araneoidea</taxon>
        <taxon>Linyphiidae</taxon>
        <taxon>Erigoninae</taxon>
        <taxon>Oedothorax</taxon>
    </lineage>
</organism>
<dbReference type="PANTHER" id="PTHR11675">
    <property type="entry name" value="N-ACETYLGALACTOSAMINYLTRANSFERASE"/>
    <property type="match status" value="1"/>
</dbReference>
<feature type="transmembrane region" description="Helical" evidence="2">
    <location>
        <begin position="12"/>
        <end position="31"/>
    </location>
</feature>
<dbReference type="Gene3D" id="3.90.550.10">
    <property type="entry name" value="Spore Coat Polysaccharide Biosynthesis Protein SpsA, Chain A"/>
    <property type="match status" value="1"/>
</dbReference>
<keyword evidence="1" id="KW-1015">Disulfide bond</keyword>